<feature type="compositionally biased region" description="Polar residues" evidence="2">
    <location>
        <begin position="783"/>
        <end position="792"/>
    </location>
</feature>
<evidence type="ECO:0000256" key="1">
    <source>
        <dbReference type="ARBA" id="ARBA00009005"/>
    </source>
</evidence>
<comment type="caution">
    <text evidence="5">The sequence shown here is derived from an EMBL/GenBank/DDBJ whole genome shotgun (WGS) entry which is preliminary data.</text>
</comment>
<dbReference type="InParanoid" id="G1XID8"/>
<evidence type="ECO:0000313" key="5">
    <source>
        <dbReference type="EMBL" id="EGX47069.1"/>
    </source>
</evidence>
<dbReference type="EMBL" id="ADOT01000172">
    <property type="protein sequence ID" value="EGX47069.1"/>
    <property type="molecule type" value="Genomic_DNA"/>
</dbReference>
<reference evidence="5 6" key="1">
    <citation type="journal article" date="2011" name="PLoS Pathog.">
        <title>Genomic and proteomic analyses of the fungus Arthrobotrys oligospora provide insights into nematode-trap formation.</title>
        <authorList>
            <person name="Yang J."/>
            <person name="Wang L."/>
            <person name="Ji X."/>
            <person name="Feng Y."/>
            <person name="Li X."/>
            <person name="Zou C."/>
            <person name="Xu J."/>
            <person name="Ren Y."/>
            <person name="Mi Q."/>
            <person name="Wu J."/>
            <person name="Liu S."/>
            <person name="Liu Y."/>
            <person name="Huang X."/>
            <person name="Wang H."/>
            <person name="Niu X."/>
            <person name="Li J."/>
            <person name="Liang L."/>
            <person name="Luo Y."/>
            <person name="Ji K."/>
            <person name="Zhou W."/>
            <person name="Yu Z."/>
            <person name="Li G."/>
            <person name="Liu Y."/>
            <person name="Li L."/>
            <person name="Qiao M."/>
            <person name="Feng L."/>
            <person name="Zhang K.-Q."/>
        </authorList>
    </citation>
    <scope>NUCLEOTIDE SEQUENCE [LARGE SCALE GENOMIC DNA]</scope>
    <source>
        <strain evidence="6">ATCC 24927 / CBS 115.81 / DSM 1491</strain>
    </source>
</reference>
<dbReference type="InterPro" id="IPR011600">
    <property type="entry name" value="Pept_C14_caspase"/>
</dbReference>
<dbReference type="Proteomes" id="UP000008784">
    <property type="component" value="Unassembled WGS sequence"/>
</dbReference>
<dbReference type="OrthoDB" id="3223806at2759"/>
<feature type="compositionally biased region" description="Low complexity" evidence="2">
    <location>
        <begin position="767"/>
        <end position="776"/>
    </location>
</feature>
<proteinExistence type="inferred from homology"/>
<dbReference type="AlphaFoldDB" id="G1XID8"/>
<evidence type="ECO:0000256" key="3">
    <source>
        <dbReference type="SAM" id="Phobius"/>
    </source>
</evidence>
<dbReference type="GO" id="GO:0006508">
    <property type="term" value="P:proteolysis"/>
    <property type="evidence" value="ECO:0007669"/>
    <property type="project" value="InterPro"/>
</dbReference>
<gene>
    <name evidence="5" type="ORF">AOL_s00097g115</name>
</gene>
<comment type="similarity">
    <text evidence="1">Belongs to the peptidase C14B family.</text>
</comment>
<keyword evidence="3" id="KW-0472">Membrane</keyword>
<sequence length="856" mass="95124">MEGTKWAILIGVDYYQDGKERTDIKFRSLKGSVEDIRQIEELLRTRFDFNDPYIIRLTATTPDSGQGDPKELPPHRPTYENIIQAFERVIREANPHDIVYIHYSGHGARVDTIFPDIKEKRLDEALVPTDISCQGRYVRDVEIAYLINKLVDKKLIVTLVLDCCHSGGANRSGGPGCGPSGGTIRGIDRVGKNIPERDFSLLSPQKELIAVWKEPEPKNQRAATVENHWLLESRGYAFLAACRTNEFAMEDVFDKKTQGLLTHTMINIIKASTASLTYYGLYNLVRAKVLEHNSQQTVVLGGEADRIFLSSDCRKLHSMVPIKRVTKEGGKLHIHLDVGSTHGIPDDASIDVWPPSYSGSDYEPSEKSAVFRTVKIEGLTLDAELEKWGAKGEHQIQPGFLAQPHTFSKKRVYLDPINNSGMGQAKPPLWRHGEKETLIPPQDLAKVKRILETHNIPISDDPANASFQVHVEDGNYKTLCNTKKLPNRIALPPLPIDDESAAEKLARCIKHATKYYDILELSNPEIGSPGQWVSASLSMKKGLPPVPMARLFNHQPDNTLESKSCEVEAADVVTVLVTNISSTEKHITVLDLDDSGCVMQIFPCAPGGTQQLLAPNETLSLPLVVDSTEENVAPGQIIDTIKIIATKEPTNFRWLELPSLDKIKSGTSNRGDDINKKHENAFELLQQVTRETAPKARSVSVRNSDTAWWDTAQVTLRLSMGKPEWDLERNQEEAAPRAAPLETQLSMPQDSDTGTEDDGSSQKSFISTETESSLTGEESDSSAEGSLSKPKNMSSYAEENLSIYKANAGLKTCAVMKGSRSYQFSTILPWGLLGTAIFWIMIGQTWYQSYITKNPH</sequence>
<dbReference type="GeneID" id="22895139"/>
<name>G1XID8_ARTOA</name>
<evidence type="ECO:0000256" key="2">
    <source>
        <dbReference type="SAM" id="MobiDB-lite"/>
    </source>
</evidence>
<dbReference type="HOGENOM" id="CLU_016732_1_0_1"/>
<keyword evidence="6" id="KW-1185">Reference proteome</keyword>
<dbReference type="GO" id="GO:0005737">
    <property type="term" value="C:cytoplasm"/>
    <property type="evidence" value="ECO:0007669"/>
    <property type="project" value="TreeGrafter"/>
</dbReference>
<protein>
    <recommendedName>
        <fullName evidence="4">Peptidase C14 caspase domain-containing protein</fullName>
    </recommendedName>
</protein>
<dbReference type="InterPro" id="IPR050452">
    <property type="entry name" value="Metacaspase"/>
</dbReference>
<dbReference type="GO" id="GO:0004197">
    <property type="term" value="F:cysteine-type endopeptidase activity"/>
    <property type="evidence" value="ECO:0007669"/>
    <property type="project" value="InterPro"/>
</dbReference>
<dbReference type="RefSeq" id="XP_011124250.1">
    <property type="nucleotide sequence ID" value="XM_011125948.1"/>
</dbReference>
<feature type="region of interest" description="Disordered" evidence="2">
    <location>
        <begin position="727"/>
        <end position="792"/>
    </location>
</feature>
<organism evidence="5 6">
    <name type="scientific">Arthrobotrys oligospora (strain ATCC 24927 / CBS 115.81 / DSM 1491)</name>
    <name type="common">Nematode-trapping fungus</name>
    <name type="synonym">Didymozoophaga oligospora</name>
    <dbReference type="NCBI Taxonomy" id="756982"/>
    <lineage>
        <taxon>Eukaryota</taxon>
        <taxon>Fungi</taxon>
        <taxon>Dikarya</taxon>
        <taxon>Ascomycota</taxon>
        <taxon>Pezizomycotina</taxon>
        <taxon>Orbiliomycetes</taxon>
        <taxon>Orbiliales</taxon>
        <taxon>Orbiliaceae</taxon>
        <taxon>Orbilia</taxon>
        <taxon>Orbilia oligospora</taxon>
    </lineage>
</organism>
<dbReference type="Gene3D" id="3.40.50.1460">
    <property type="match status" value="1"/>
</dbReference>
<evidence type="ECO:0000259" key="4">
    <source>
        <dbReference type="Pfam" id="PF00656"/>
    </source>
</evidence>
<dbReference type="Pfam" id="PF00656">
    <property type="entry name" value="Peptidase_C14"/>
    <property type="match status" value="1"/>
</dbReference>
<feature type="transmembrane region" description="Helical" evidence="3">
    <location>
        <begin position="827"/>
        <end position="847"/>
    </location>
</feature>
<dbReference type="PANTHER" id="PTHR48104">
    <property type="entry name" value="METACASPASE-4"/>
    <property type="match status" value="1"/>
</dbReference>
<keyword evidence="3" id="KW-1133">Transmembrane helix</keyword>
<dbReference type="eggNOG" id="KOG1546">
    <property type="taxonomic scope" value="Eukaryota"/>
</dbReference>
<accession>G1XID8</accession>
<keyword evidence="3" id="KW-0812">Transmembrane</keyword>
<feature type="domain" description="Peptidase C14 caspase" evidence="4">
    <location>
        <begin position="5"/>
        <end position="292"/>
    </location>
</feature>
<dbReference type="PANTHER" id="PTHR48104:SF30">
    <property type="entry name" value="METACASPASE-1"/>
    <property type="match status" value="1"/>
</dbReference>
<evidence type="ECO:0000313" key="6">
    <source>
        <dbReference type="Proteomes" id="UP000008784"/>
    </source>
</evidence>